<keyword evidence="4 7" id="KW-0808">Transferase</keyword>
<name>A0ABR7NML2_9FIRM</name>
<comment type="caution">
    <text evidence="7">Lacks conserved residue(s) required for the propagation of feature annotation.</text>
</comment>
<reference evidence="8 9" key="1">
    <citation type="submission" date="2020-08" db="EMBL/GenBank/DDBJ databases">
        <title>Genome public.</title>
        <authorList>
            <person name="Liu C."/>
            <person name="Sun Q."/>
        </authorList>
    </citation>
    <scope>NUCLEOTIDE SEQUENCE [LARGE SCALE GENOMIC DNA]</scope>
    <source>
        <strain evidence="8 9">BX1</strain>
    </source>
</reference>
<dbReference type="RefSeq" id="WP_262401003.1">
    <property type="nucleotide sequence ID" value="NZ_JACRTB010000039.1"/>
</dbReference>
<evidence type="ECO:0000256" key="1">
    <source>
        <dbReference type="ARBA" id="ARBA00000142"/>
    </source>
</evidence>
<feature type="binding site" evidence="7">
    <location>
        <position position="128"/>
    </location>
    <ligand>
        <name>substrate</name>
    </ligand>
</feature>
<evidence type="ECO:0000256" key="5">
    <source>
        <dbReference type="ARBA" id="ARBA00022691"/>
    </source>
</evidence>
<sequence length="222" mass="25247">MRIRRKRWARPELAVCPFFAARPEELKGRWNGAFVRPGPITLELGCGKGGFIAQAAFESPEKNFLGVDLKSEVLGLAKRNAERVFAAGGRPVDNLLLTAQNIEWITNILCAEDEIERVYINFCNPWPKKRDGKHRLTHPRQLVQYLTFLRPGRLLTLKTDDDELYEASLGYFEECGFTILERIGSLPEGHPASRIMTEHERMFRGMGLPIHYIAVTPKEATP</sequence>
<dbReference type="CDD" id="cd02440">
    <property type="entry name" value="AdoMet_MTases"/>
    <property type="match status" value="1"/>
</dbReference>
<evidence type="ECO:0000256" key="3">
    <source>
        <dbReference type="ARBA" id="ARBA00022603"/>
    </source>
</evidence>
<dbReference type="Pfam" id="PF02390">
    <property type="entry name" value="Methyltransf_4"/>
    <property type="match status" value="1"/>
</dbReference>
<organism evidence="8 9">
    <name type="scientific">Yanshouia hominis</name>
    <dbReference type="NCBI Taxonomy" id="2763673"/>
    <lineage>
        <taxon>Bacteria</taxon>
        <taxon>Bacillati</taxon>
        <taxon>Bacillota</taxon>
        <taxon>Clostridia</taxon>
        <taxon>Eubacteriales</taxon>
        <taxon>Oscillospiraceae</taxon>
        <taxon>Yanshouia</taxon>
    </lineage>
</organism>
<gene>
    <name evidence="7 8" type="primary">trmB</name>
    <name evidence="8" type="ORF">H8717_14535</name>
</gene>
<keyword evidence="9" id="KW-1185">Reference proteome</keyword>
<feature type="binding site" evidence="7">
    <location>
        <position position="101"/>
    </location>
    <ligand>
        <name>S-adenosyl-L-methionine</name>
        <dbReference type="ChEBI" id="CHEBI:59789"/>
    </ligand>
</feature>
<evidence type="ECO:0000313" key="8">
    <source>
        <dbReference type="EMBL" id="MBC8577614.1"/>
    </source>
</evidence>
<feature type="binding site" evidence="7">
    <location>
        <position position="43"/>
    </location>
    <ligand>
        <name>S-adenosyl-L-methionine</name>
        <dbReference type="ChEBI" id="CHEBI:59789"/>
    </ligand>
</feature>
<dbReference type="GO" id="GO:0008176">
    <property type="term" value="F:tRNA (guanine(46)-N7)-methyltransferase activity"/>
    <property type="evidence" value="ECO:0007669"/>
    <property type="project" value="UniProtKB-EC"/>
</dbReference>
<proteinExistence type="inferred from homology"/>
<evidence type="ECO:0000313" key="9">
    <source>
        <dbReference type="Proteomes" id="UP000658131"/>
    </source>
</evidence>
<evidence type="ECO:0000256" key="6">
    <source>
        <dbReference type="ARBA" id="ARBA00022694"/>
    </source>
</evidence>
<comment type="pathway">
    <text evidence="7">tRNA modification; N(7)-methylguanine-tRNA biosynthesis.</text>
</comment>
<dbReference type="InterPro" id="IPR029063">
    <property type="entry name" value="SAM-dependent_MTases_sf"/>
</dbReference>
<dbReference type="EC" id="2.1.1.33" evidence="7"/>
<dbReference type="InterPro" id="IPR003358">
    <property type="entry name" value="tRNA_(Gua-N-7)_MeTrfase_Trmb"/>
</dbReference>
<accession>A0ABR7NML2</accession>
<evidence type="ECO:0000256" key="4">
    <source>
        <dbReference type="ARBA" id="ARBA00022679"/>
    </source>
</evidence>
<dbReference type="PROSITE" id="PS51625">
    <property type="entry name" value="SAM_MT_TRMB"/>
    <property type="match status" value="1"/>
</dbReference>
<dbReference type="EMBL" id="JACRTB010000039">
    <property type="protein sequence ID" value="MBC8577614.1"/>
    <property type="molecule type" value="Genomic_DNA"/>
</dbReference>
<evidence type="ECO:0000256" key="7">
    <source>
        <dbReference type="HAMAP-Rule" id="MF_01057"/>
    </source>
</evidence>
<dbReference type="Proteomes" id="UP000658131">
    <property type="component" value="Unassembled WGS sequence"/>
</dbReference>
<dbReference type="NCBIfam" id="NF001080">
    <property type="entry name" value="PRK00121.2-2"/>
    <property type="match status" value="1"/>
</dbReference>
<keyword evidence="5 7" id="KW-0949">S-adenosyl-L-methionine</keyword>
<dbReference type="InterPro" id="IPR055361">
    <property type="entry name" value="tRNA_methyltr_TrmB_bact"/>
</dbReference>
<comment type="similarity">
    <text evidence="7">Belongs to the class I-like SAM-binding methyltransferase superfamily. TrmB family.</text>
</comment>
<feature type="binding site" evidence="7">
    <location>
        <position position="124"/>
    </location>
    <ligand>
        <name>S-adenosyl-L-methionine</name>
        <dbReference type="ChEBI" id="CHEBI:59789"/>
    </ligand>
</feature>
<protein>
    <recommendedName>
        <fullName evidence="7">tRNA (guanine-N(7)-)-methyltransferase</fullName>
        <ecNumber evidence="7">2.1.1.33</ecNumber>
    </recommendedName>
    <alternativeName>
        <fullName evidence="7">tRNA (guanine(46)-N(7))-methyltransferase</fullName>
    </alternativeName>
    <alternativeName>
        <fullName evidence="7">tRNA(m7G46)-methyltransferase</fullName>
    </alternativeName>
</protein>
<keyword evidence="3 7" id="KW-0489">Methyltransferase</keyword>
<comment type="catalytic activity">
    <reaction evidence="1 7">
        <text>guanosine(46) in tRNA + S-adenosyl-L-methionine = N(7)-methylguanosine(46) in tRNA + S-adenosyl-L-homocysteine</text>
        <dbReference type="Rhea" id="RHEA:42708"/>
        <dbReference type="Rhea" id="RHEA-COMP:10188"/>
        <dbReference type="Rhea" id="RHEA-COMP:10189"/>
        <dbReference type="ChEBI" id="CHEBI:57856"/>
        <dbReference type="ChEBI" id="CHEBI:59789"/>
        <dbReference type="ChEBI" id="CHEBI:74269"/>
        <dbReference type="ChEBI" id="CHEBI:74480"/>
        <dbReference type="EC" id="2.1.1.33"/>
    </reaction>
</comment>
<dbReference type="PANTHER" id="PTHR23417">
    <property type="entry name" value="3-DEOXY-D-MANNO-OCTULOSONIC-ACID TRANSFERASE/TRNA GUANINE-N 7 - -METHYLTRANSFERASE"/>
    <property type="match status" value="1"/>
</dbReference>
<keyword evidence="6 7" id="KW-0819">tRNA processing</keyword>
<dbReference type="HAMAP" id="MF_01057">
    <property type="entry name" value="tRNA_methyltr_TrmB"/>
    <property type="match status" value="1"/>
</dbReference>
<evidence type="ECO:0000256" key="2">
    <source>
        <dbReference type="ARBA" id="ARBA00003015"/>
    </source>
</evidence>
<comment type="caution">
    <text evidence="8">The sequence shown here is derived from an EMBL/GenBank/DDBJ whole genome shotgun (WGS) entry which is preliminary data.</text>
</comment>
<dbReference type="Gene3D" id="3.40.50.150">
    <property type="entry name" value="Vaccinia Virus protein VP39"/>
    <property type="match status" value="1"/>
</dbReference>
<comment type="function">
    <text evidence="2 7">Catalyzes the formation of N(7)-methylguanine at position 46 (m7G46) in tRNA.</text>
</comment>
<feature type="binding site" evidence="7">
    <location>
        <position position="160"/>
    </location>
    <ligand>
        <name>substrate</name>
    </ligand>
</feature>
<dbReference type="PANTHER" id="PTHR23417:SF14">
    <property type="entry name" value="PENTACOTRIPEPTIDE-REPEAT REGION OF PRORP DOMAIN-CONTAINING PROTEIN"/>
    <property type="match status" value="1"/>
</dbReference>
<feature type="binding site" evidence="7">
    <location>
        <position position="68"/>
    </location>
    <ligand>
        <name>S-adenosyl-L-methionine</name>
        <dbReference type="ChEBI" id="CHEBI:59789"/>
    </ligand>
</feature>
<dbReference type="SUPFAM" id="SSF53335">
    <property type="entry name" value="S-adenosyl-L-methionine-dependent methyltransferases"/>
    <property type="match status" value="1"/>
</dbReference>